<dbReference type="SUPFAM" id="SSF81296">
    <property type="entry name" value="E set domains"/>
    <property type="match status" value="1"/>
</dbReference>
<evidence type="ECO:0000256" key="2">
    <source>
        <dbReference type="ARBA" id="ARBA00006285"/>
    </source>
</evidence>
<dbReference type="SMART" id="SM01081">
    <property type="entry name" value="CHB_HEX"/>
    <property type="match status" value="1"/>
</dbReference>
<reference evidence="10" key="1">
    <citation type="submission" date="2023-07" db="EMBL/GenBank/DDBJ databases">
        <title>Gilvimarinus algae sp. nov., isolated from the surface of Kelp.</title>
        <authorList>
            <person name="Sun Y.Y."/>
            <person name="Gong Y."/>
            <person name="Du Z.J."/>
        </authorList>
    </citation>
    <scope>NUCLEOTIDE SEQUENCE</scope>
    <source>
        <strain evidence="10">SDUM040014</strain>
    </source>
</reference>
<protein>
    <recommendedName>
        <fullName evidence="3">beta-N-acetylhexosaminidase</fullName>
        <ecNumber evidence="3">3.2.1.52</ecNumber>
    </recommendedName>
    <alternativeName>
        <fullName evidence="6">Beta-N-acetylhexosaminidase</fullName>
    </alternativeName>
    <alternativeName>
        <fullName evidence="7">N-acetyl-beta-glucosaminidase</fullName>
    </alternativeName>
</protein>
<dbReference type="InterPro" id="IPR014756">
    <property type="entry name" value="Ig_E-set"/>
</dbReference>
<accession>A0ABT8THU7</accession>
<feature type="signal peptide" evidence="8">
    <location>
        <begin position="1"/>
        <end position="18"/>
    </location>
</feature>
<name>A0ABT8THU7_9GAMM</name>
<dbReference type="SUPFAM" id="SSF51445">
    <property type="entry name" value="(Trans)glycosidases"/>
    <property type="match status" value="1"/>
</dbReference>
<dbReference type="CDD" id="cd06569">
    <property type="entry name" value="GH20_Sm-chitobiase-like"/>
    <property type="match status" value="1"/>
</dbReference>
<dbReference type="InterPro" id="IPR017853">
    <property type="entry name" value="GH"/>
</dbReference>
<evidence type="ECO:0000256" key="5">
    <source>
        <dbReference type="ARBA" id="ARBA00023295"/>
    </source>
</evidence>
<keyword evidence="4" id="KW-0378">Hydrolase</keyword>
<dbReference type="Pfam" id="PF02838">
    <property type="entry name" value="Glyco_hydro_20b"/>
    <property type="match status" value="1"/>
</dbReference>
<dbReference type="Gene3D" id="3.30.379.10">
    <property type="entry name" value="Chitobiase/beta-hexosaminidase domain 2-like"/>
    <property type="match status" value="1"/>
</dbReference>
<evidence type="ECO:0000256" key="3">
    <source>
        <dbReference type="ARBA" id="ARBA00012663"/>
    </source>
</evidence>
<sequence>MRYYLTLLALLSCGVAQAASWSQQQLAEFADTAPLTFGVVSNADDRTKKMRLSLDNQSDMALPSSGWSVYFHLVRKVAPLADANVQIEHVQGDLHRLYPTSDFKGLEPGQSLSVEFSPSAHMVSYSDFMPRAFVVMGELEPEVFANTDTETLTDFVEPIVRQEQQLRNRHDKFQVMTAETRYQANKQWSALEPQAGEHRIVPKPLESKFRRGSVTLDDSWQIRYAGRLKWEAQYLIERLKTAYGIELEAEPDHHSTKKGPVIYLRVAGGGVKSAELPEVSEGYVLEVSDERIVIDGSDSAGAFYGIQSLLGLMGSDKAQLPEVLISDAPRAHWRGMHYDMGRNFHGLDVTLRMIEQMGRYKLNKLHLHLTEDEGWRLEIPGLPELTEVGANRCFDMSEQRCLLTQLGTGPHESGSGNGFYSADDFVAILKYAAARHIEVIPEIDMPGHARAAIKSMEARYQRLMEAGDKAAAEQYLLSDPKDASEYITVQNYTDNSINVCLESTYRFVDKVIYELQQMYRRAGIKLDTFHMGGDEVGAGSWTASPACSALFTSELGVAGPADLKPYFVSRVSQVVSERGLDLAGWEDGLMYDPNNTFNRAQFANERVIANVWDNIWEWGVADRAHRLANAGYQVVLSHGTHLYFDHPHEVNPHERGYYWAARYTDLAKVFGYMPDNLYANADFTRNGDPIDNLEALVGRPLPPLEKPDNILGIQGQVWTETIRTPEQLEQMVYPRLLALAERAWHKASWEGTQPATEQRLEDYRGFLSSFEKELPRLVAAGVSPYLPPPGAVLDDGVLRANSSLPSASIEYSLDKGASWQAYDKPVRLEATTVQLRSRFDEQSSRVVTLEN</sequence>
<dbReference type="PRINTS" id="PR00738">
    <property type="entry name" value="GLHYDRLASE20"/>
</dbReference>
<dbReference type="InterPro" id="IPR015883">
    <property type="entry name" value="Glyco_hydro_20_cat"/>
</dbReference>
<gene>
    <name evidence="10" type="ORF">QWI16_15545</name>
</gene>
<proteinExistence type="inferred from homology"/>
<dbReference type="Proteomes" id="UP001168380">
    <property type="component" value="Unassembled WGS sequence"/>
</dbReference>
<comment type="caution">
    <text evidence="10">The sequence shown here is derived from an EMBL/GenBank/DDBJ whole genome shotgun (WGS) entry which is preliminary data.</text>
</comment>
<dbReference type="Gene3D" id="2.60.40.10">
    <property type="entry name" value="Immunoglobulins"/>
    <property type="match status" value="1"/>
</dbReference>
<evidence type="ECO:0000256" key="8">
    <source>
        <dbReference type="SAM" id="SignalP"/>
    </source>
</evidence>
<dbReference type="Gene3D" id="2.60.40.290">
    <property type="match status" value="1"/>
</dbReference>
<dbReference type="Pfam" id="PF03174">
    <property type="entry name" value="CHB_HEX_C"/>
    <property type="match status" value="1"/>
</dbReference>
<dbReference type="EC" id="3.2.1.52" evidence="3"/>
<evidence type="ECO:0000256" key="6">
    <source>
        <dbReference type="ARBA" id="ARBA00030512"/>
    </source>
</evidence>
<dbReference type="InterPro" id="IPR004866">
    <property type="entry name" value="CHB/HEX_N_dom"/>
</dbReference>
<feature type="chain" id="PRO_5046077251" description="beta-N-acetylhexosaminidase" evidence="8">
    <location>
        <begin position="19"/>
        <end position="851"/>
    </location>
</feature>
<dbReference type="InterPro" id="IPR012291">
    <property type="entry name" value="CBM2_carb-bd_dom_sf"/>
</dbReference>
<dbReference type="InterPro" id="IPR025705">
    <property type="entry name" value="Beta_hexosaminidase_sua/sub"/>
</dbReference>
<dbReference type="InterPro" id="IPR004867">
    <property type="entry name" value="CHB_C_dom"/>
</dbReference>
<dbReference type="EMBL" id="JAULRT010000062">
    <property type="protein sequence ID" value="MDO3383595.1"/>
    <property type="molecule type" value="Genomic_DNA"/>
</dbReference>
<dbReference type="Pfam" id="PF00728">
    <property type="entry name" value="Glyco_hydro_20"/>
    <property type="match status" value="1"/>
</dbReference>
<dbReference type="Gene3D" id="3.20.20.80">
    <property type="entry name" value="Glycosidases"/>
    <property type="match status" value="1"/>
</dbReference>
<dbReference type="InterPro" id="IPR015882">
    <property type="entry name" value="HEX_bac_N"/>
</dbReference>
<organism evidence="10 11">
    <name type="scientific">Gilvimarinus algae</name>
    <dbReference type="NCBI Taxonomy" id="3058037"/>
    <lineage>
        <taxon>Bacteria</taxon>
        <taxon>Pseudomonadati</taxon>
        <taxon>Pseudomonadota</taxon>
        <taxon>Gammaproteobacteria</taxon>
        <taxon>Cellvibrionales</taxon>
        <taxon>Cellvibrionaceae</taxon>
        <taxon>Gilvimarinus</taxon>
    </lineage>
</organism>
<keyword evidence="11" id="KW-1185">Reference proteome</keyword>
<evidence type="ECO:0000256" key="1">
    <source>
        <dbReference type="ARBA" id="ARBA00001231"/>
    </source>
</evidence>
<evidence type="ECO:0000313" key="10">
    <source>
        <dbReference type="EMBL" id="MDO3383595.1"/>
    </source>
</evidence>
<keyword evidence="5" id="KW-0326">Glycosidase</keyword>
<evidence type="ECO:0000259" key="9">
    <source>
        <dbReference type="SMART" id="SM01081"/>
    </source>
</evidence>
<dbReference type="InterPro" id="IPR029018">
    <property type="entry name" value="Hex-like_dom2"/>
</dbReference>
<dbReference type="Pfam" id="PF03173">
    <property type="entry name" value="CHB_HEX"/>
    <property type="match status" value="1"/>
</dbReference>
<evidence type="ECO:0000256" key="4">
    <source>
        <dbReference type="ARBA" id="ARBA00022801"/>
    </source>
</evidence>
<dbReference type="InterPro" id="IPR013783">
    <property type="entry name" value="Ig-like_fold"/>
</dbReference>
<dbReference type="PANTHER" id="PTHR22600:SF57">
    <property type="entry name" value="BETA-N-ACETYLHEXOSAMINIDASE"/>
    <property type="match status" value="1"/>
</dbReference>
<feature type="domain" description="Chitobiase/beta-hexosaminidases N-terminal" evidence="9">
    <location>
        <begin position="31"/>
        <end position="180"/>
    </location>
</feature>
<dbReference type="SUPFAM" id="SSF55545">
    <property type="entry name" value="beta-N-acetylhexosaminidase-like domain"/>
    <property type="match status" value="1"/>
</dbReference>
<dbReference type="PANTHER" id="PTHR22600">
    <property type="entry name" value="BETA-HEXOSAMINIDASE"/>
    <property type="match status" value="1"/>
</dbReference>
<dbReference type="SUPFAM" id="SSF49384">
    <property type="entry name" value="Carbohydrate-binding domain"/>
    <property type="match status" value="1"/>
</dbReference>
<comment type="catalytic activity">
    <reaction evidence="1">
        <text>Hydrolysis of terminal non-reducing N-acetyl-D-hexosamine residues in N-acetyl-beta-D-hexosaminides.</text>
        <dbReference type="EC" id="3.2.1.52"/>
    </reaction>
</comment>
<dbReference type="CDD" id="cd02847">
    <property type="entry name" value="E_set_Chitobiase_C"/>
    <property type="match status" value="1"/>
</dbReference>
<keyword evidence="8" id="KW-0732">Signal</keyword>
<comment type="similarity">
    <text evidence="2">Belongs to the glycosyl hydrolase 20 family.</text>
</comment>
<dbReference type="RefSeq" id="WP_302714469.1">
    <property type="nucleotide sequence ID" value="NZ_JAULRT010000062.1"/>
</dbReference>
<evidence type="ECO:0000313" key="11">
    <source>
        <dbReference type="Proteomes" id="UP001168380"/>
    </source>
</evidence>
<evidence type="ECO:0000256" key="7">
    <source>
        <dbReference type="ARBA" id="ARBA00033000"/>
    </source>
</evidence>
<dbReference type="InterPro" id="IPR008965">
    <property type="entry name" value="CBM2/CBM3_carb-bd_dom_sf"/>
</dbReference>